<dbReference type="PANTHER" id="PTHR43422:SF3">
    <property type="entry name" value="THIAMINE THIAZOLE SYNTHASE"/>
    <property type="match status" value="1"/>
</dbReference>
<keyword evidence="2" id="KW-1185">Reference proteome</keyword>
<dbReference type="PANTHER" id="PTHR43422">
    <property type="entry name" value="THIAMINE THIAZOLE SYNTHASE"/>
    <property type="match status" value="1"/>
</dbReference>
<accession>A0A9Q0H5U4</accession>
<gene>
    <name evidence="1" type="ORF">NE237_025218</name>
</gene>
<dbReference type="Gene3D" id="6.10.250.2840">
    <property type="match status" value="1"/>
</dbReference>
<sequence length="145" mass="15699">MNHHTQSCMVPTVTSSSFKPKISILDNQSSFHGVPLPSRVQPIKSSPTPNHLSIMSSSFPFYDIQSFSFEPIKESIVSAMTRRYMMDMIIKLFNAVATEVLILKGGRVSGMVVVSSSGHDGPLGATGVKRLKNFGMIDSVAVPGI</sequence>
<evidence type="ECO:0000313" key="2">
    <source>
        <dbReference type="Proteomes" id="UP001141806"/>
    </source>
</evidence>
<comment type="caution">
    <text evidence="1">The sequence shown here is derived from an EMBL/GenBank/DDBJ whole genome shotgun (WGS) entry which is preliminary data.</text>
</comment>
<protein>
    <submittedName>
        <fullName evidence="1">Uncharacterized protein</fullName>
    </submittedName>
</protein>
<dbReference type="AlphaFoldDB" id="A0A9Q0H5U4"/>
<dbReference type="OrthoDB" id="1812575at2759"/>
<dbReference type="EMBL" id="JAMYWD010000010">
    <property type="protein sequence ID" value="KAJ4958107.1"/>
    <property type="molecule type" value="Genomic_DNA"/>
</dbReference>
<proteinExistence type="predicted"/>
<dbReference type="Proteomes" id="UP001141806">
    <property type="component" value="Unassembled WGS sequence"/>
</dbReference>
<organism evidence="1 2">
    <name type="scientific">Protea cynaroides</name>
    <dbReference type="NCBI Taxonomy" id="273540"/>
    <lineage>
        <taxon>Eukaryota</taxon>
        <taxon>Viridiplantae</taxon>
        <taxon>Streptophyta</taxon>
        <taxon>Embryophyta</taxon>
        <taxon>Tracheophyta</taxon>
        <taxon>Spermatophyta</taxon>
        <taxon>Magnoliopsida</taxon>
        <taxon>Proteales</taxon>
        <taxon>Proteaceae</taxon>
        <taxon>Protea</taxon>
    </lineage>
</organism>
<evidence type="ECO:0000313" key="1">
    <source>
        <dbReference type="EMBL" id="KAJ4958107.1"/>
    </source>
</evidence>
<reference evidence="1" key="1">
    <citation type="journal article" date="2023" name="Plant J.">
        <title>The genome of the king protea, Protea cynaroides.</title>
        <authorList>
            <person name="Chang J."/>
            <person name="Duong T.A."/>
            <person name="Schoeman C."/>
            <person name="Ma X."/>
            <person name="Roodt D."/>
            <person name="Barker N."/>
            <person name="Li Z."/>
            <person name="Van de Peer Y."/>
            <person name="Mizrachi E."/>
        </authorList>
    </citation>
    <scope>NUCLEOTIDE SEQUENCE</scope>
    <source>
        <tissue evidence="1">Young leaves</tissue>
    </source>
</reference>
<name>A0A9Q0H5U4_9MAGN</name>